<dbReference type="Pfam" id="PF01738">
    <property type="entry name" value="DLH"/>
    <property type="match status" value="1"/>
</dbReference>
<sequence length="275" mass="31171">MDEREPDRIEKDGTDGNCCPPQSTSNLSKPNVPHPVLDPEGYELQGTYEKVGKFEKVYVTGPDHAKHALVVIYDIFGFWETTQRGSDLLANHLLLTRPTQIYMPDVFRGHPFPKDKDGDKEELAKFFKTTAKISDRLPEVLEFAEHLKEKFDTVSILGYCWGGKIALLSLSKDQPDPTPFCCGAVIHPAMIAEEDGKNLAVPLGFYPSMDEPIDVIKSIKKDMEEKDFGKKCDFHHYNTVHHGWAAARADLKDPENLKQYEDVYQRAADYFSQCC</sequence>
<dbReference type="InParanoid" id="A0A4Q1BK02"/>
<proteinExistence type="predicted"/>
<feature type="domain" description="Dienelactone hydrolase" evidence="2">
    <location>
        <begin position="57"/>
        <end position="273"/>
    </location>
</feature>
<evidence type="ECO:0000313" key="4">
    <source>
        <dbReference type="Proteomes" id="UP000289152"/>
    </source>
</evidence>
<dbReference type="OrthoDB" id="2147163at2759"/>
<dbReference type="AlphaFoldDB" id="A0A4Q1BK02"/>
<comment type="caution">
    <text evidence="3">The sequence shown here is derived from an EMBL/GenBank/DDBJ whole genome shotgun (WGS) entry which is preliminary data.</text>
</comment>
<dbReference type="EMBL" id="SDIL01000054">
    <property type="protein sequence ID" value="RXK38069.1"/>
    <property type="molecule type" value="Genomic_DNA"/>
</dbReference>
<evidence type="ECO:0000313" key="3">
    <source>
        <dbReference type="EMBL" id="RXK38069.1"/>
    </source>
</evidence>
<gene>
    <name evidence="3" type="ORF">M231_04628</name>
</gene>
<name>A0A4Q1BK02_TREME</name>
<protein>
    <recommendedName>
        <fullName evidence="2">Dienelactone hydrolase domain-containing protein</fullName>
    </recommendedName>
</protein>
<feature type="region of interest" description="Disordered" evidence="1">
    <location>
        <begin position="1"/>
        <end position="38"/>
    </location>
</feature>
<dbReference type="PANTHER" id="PTHR47668">
    <property type="entry name" value="DIENELACTONE HYDROLASE FAMILY PROTEIN (AFU_ORTHOLOGUE AFUA_6G01940)"/>
    <property type="match status" value="1"/>
</dbReference>
<dbReference type="Gene3D" id="3.40.50.1820">
    <property type="entry name" value="alpha/beta hydrolase"/>
    <property type="match status" value="1"/>
</dbReference>
<dbReference type="PANTHER" id="PTHR47668:SF1">
    <property type="entry name" value="DIENELACTONE HYDROLASE DOMAIN-CONTAINING PROTEIN-RELATED"/>
    <property type="match status" value="1"/>
</dbReference>
<dbReference type="GO" id="GO:0016787">
    <property type="term" value="F:hydrolase activity"/>
    <property type="evidence" value="ECO:0007669"/>
    <property type="project" value="InterPro"/>
</dbReference>
<reference evidence="3 4" key="1">
    <citation type="submission" date="2016-06" db="EMBL/GenBank/DDBJ databases">
        <title>Evolution of pathogenesis and genome organization in the Tremellales.</title>
        <authorList>
            <person name="Cuomo C."/>
            <person name="Litvintseva A."/>
            <person name="Heitman J."/>
            <person name="Chen Y."/>
            <person name="Sun S."/>
            <person name="Springer D."/>
            <person name="Dromer F."/>
            <person name="Young S."/>
            <person name="Zeng Q."/>
            <person name="Chapman S."/>
            <person name="Gujja S."/>
            <person name="Saif S."/>
            <person name="Birren B."/>
        </authorList>
    </citation>
    <scope>NUCLEOTIDE SEQUENCE [LARGE SCALE GENOMIC DNA]</scope>
    <source>
        <strain evidence="3 4">ATCC 28783</strain>
    </source>
</reference>
<dbReference type="FunCoup" id="A0A4Q1BK02">
    <property type="interactions" value="19"/>
</dbReference>
<dbReference type="InterPro" id="IPR002925">
    <property type="entry name" value="Dienelactn_hydro"/>
</dbReference>
<feature type="compositionally biased region" description="Polar residues" evidence="1">
    <location>
        <begin position="20"/>
        <end position="29"/>
    </location>
</feature>
<evidence type="ECO:0000256" key="1">
    <source>
        <dbReference type="SAM" id="MobiDB-lite"/>
    </source>
</evidence>
<dbReference type="SUPFAM" id="SSF53474">
    <property type="entry name" value="alpha/beta-Hydrolases"/>
    <property type="match status" value="1"/>
</dbReference>
<accession>A0A4Q1BK02</accession>
<dbReference type="Proteomes" id="UP000289152">
    <property type="component" value="Unassembled WGS sequence"/>
</dbReference>
<evidence type="ECO:0000259" key="2">
    <source>
        <dbReference type="Pfam" id="PF01738"/>
    </source>
</evidence>
<keyword evidence="4" id="KW-1185">Reference proteome</keyword>
<organism evidence="3 4">
    <name type="scientific">Tremella mesenterica</name>
    <name type="common">Jelly fungus</name>
    <dbReference type="NCBI Taxonomy" id="5217"/>
    <lineage>
        <taxon>Eukaryota</taxon>
        <taxon>Fungi</taxon>
        <taxon>Dikarya</taxon>
        <taxon>Basidiomycota</taxon>
        <taxon>Agaricomycotina</taxon>
        <taxon>Tremellomycetes</taxon>
        <taxon>Tremellales</taxon>
        <taxon>Tremellaceae</taxon>
        <taxon>Tremella</taxon>
    </lineage>
</organism>
<feature type="compositionally biased region" description="Basic and acidic residues" evidence="1">
    <location>
        <begin position="1"/>
        <end position="14"/>
    </location>
</feature>
<dbReference type="InterPro" id="IPR029058">
    <property type="entry name" value="AB_hydrolase_fold"/>
</dbReference>
<dbReference type="VEuPathDB" id="FungiDB:TREMEDRAFT_62661"/>